<evidence type="ECO:0000259" key="7">
    <source>
        <dbReference type="Pfam" id="PF20684"/>
    </source>
</evidence>
<comment type="similarity">
    <text evidence="5">Belongs to the SAT4 family.</text>
</comment>
<dbReference type="InterPro" id="IPR049326">
    <property type="entry name" value="Rhodopsin_dom_fungi"/>
</dbReference>
<dbReference type="Proteomes" id="UP000799771">
    <property type="component" value="Unassembled WGS sequence"/>
</dbReference>
<evidence type="ECO:0000256" key="5">
    <source>
        <dbReference type="ARBA" id="ARBA00038359"/>
    </source>
</evidence>
<evidence type="ECO:0000256" key="3">
    <source>
        <dbReference type="ARBA" id="ARBA00022989"/>
    </source>
</evidence>
<dbReference type="RefSeq" id="XP_033518270.1">
    <property type="nucleotide sequence ID" value="XM_033664496.1"/>
</dbReference>
<evidence type="ECO:0000256" key="1">
    <source>
        <dbReference type="ARBA" id="ARBA00004141"/>
    </source>
</evidence>
<dbReference type="GeneID" id="54404928"/>
<gene>
    <name evidence="8" type="ORF">P153DRAFT_303213</name>
</gene>
<evidence type="ECO:0000256" key="2">
    <source>
        <dbReference type="ARBA" id="ARBA00022692"/>
    </source>
</evidence>
<dbReference type="EMBL" id="ML977521">
    <property type="protein sequence ID" value="KAF2123876.1"/>
    <property type="molecule type" value="Genomic_DNA"/>
</dbReference>
<dbReference type="InterPro" id="IPR052337">
    <property type="entry name" value="SAT4-like"/>
</dbReference>
<keyword evidence="2 6" id="KW-0812">Transmembrane</keyword>
<feature type="transmembrane region" description="Helical" evidence="6">
    <location>
        <begin position="176"/>
        <end position="195"/>
    </location>
</feature>
<proteinExistence type="inferred from homology"/>
<protein>
    <recommendedName>
        <fullName evidence="7">Rhodopsin domain-containing protein</fullName>
    </recommendedName>
</protein>
<dbReference type="OrthoDB" id="3934549at2759"/>
<keyword evidence="3 6" id="KW-1133">Transmembrane helix</keyword>
<sequence>MVDSYQKQLDQVSWSLCGLAIFAVSARCYCRICVLRKFGWDDGFMVVALGFGLCMSVLVSVAVQYGYGLHVADITDTYRREQALKYVYIAPAPCILSSTAAKISMVFFLLRLLGHSATKRHRWVLYIVTGIRVALNVFIIPIIVGQCSPIEKSWKPWVPGKCLDSSWLNIGGRLQAIWNAVVDLVTAIIPVYMVWKLQLKTSTKWGLSSLMGGGIL</sequence>
<dbReference type="AlphaFoldDB" id="A0A6A5ZX53"/>
<evidence type="ECO:0000313" key="8">
    <source>
        <dbReference type="EMBL" id="KAF2123876.1"/>
    </source>
</evidence>
<feature type="transmembrane region" description="Helical" evidence="6">
    <location>
        <begin position="44"/>
        <end position="67"/>
    </location>
</feature>
<feature type="domain" description="Rhodopsin" evidence="7">
    <location>
        <begin position="26"/>
        <end position="215"/>
    </location>
</feature>
<evidence type="ECO:0000256" key="6">
    <source>
        <dbReference type="SAM" id="Phobius"/>
    </source>
</evidence>
<evidence type="ECO:0000256" key="4">
    <source>
        <dbReference type="ARBA" id="ARBA00023136"/>
    </source>
</evidence>
<keyword evidence="9" id="KW-1185">Reference proteome</keyword>
<feature type="transmembrane region" description="Helical" evidence="6">
    <location>
        <begin position="87"/>
        <end position="111"/>
    </location>
</feature>
<dbReference type="Pfam" id="PF20684">
    <property type="entry name" value="Fung_rhodopsin"/>
    <property type="match status" value="1"/>
</dbReference>
<keyword evidence="4 6" id="KW-0472">Membrane</keyword>
<dbReference type="PANTHER" id="PTHR33048">
    <property type="entry name" value="PTH11-LIKE INTEGRAL MEMBRANE PROTEIN (AFU_ORTHOLOGUE AFUA_5G11245)"/>
    <property type="match status" value="1"/>
</dbReference>
<feature type="transmembrane region" description="Helical" evidence="6">
    <location>
        <begin position="123"/>
        <end position="144"/>
    </location>
</feature>
<organism evidence="8 9">
    <name type="scientific">Dothidotthia symphoricarpi CBS 119687</name>
    <dbReference type="NCBI Taxonomy" id="1392245"/>
    <lineage>
        <taxon>Eukaryota</taxon>
        <taxon>Fungi</taxon>
        <taxon>Dikarya</taxon>
        <taxon>Ascomycota</taxon>
        <taxon>Pezizomycotina</taxon>
        <taxon>Dothideomycetes</taxon>
        <taxon>Pleosporomycetidae</taxon>
        <taxon>Pleosporales</taxon>
        <taxon>Dothidotthiaceae</taxon>
        <taxon>Dothidotthia</taxon>
    </lineage>
</organism>
<reference evidence="8" key="1">
    <citation type="journal article" date="2020" name="Stud. Mycol.">
        <title>101 Dothideomycetes genomes: a test case for predicting lifestyles and emergence of pathogens.</title>
        <authorList>
            <person name="Haridas S."/>
            <person name="Albert R."/>
            <person name="Binder M."/>
            <person name="Bloem J."/>
            <person name="Labutti K."/>
            <person name="Salamov A."/>
            <person name="Andreopoulos B."/>
            <person name="Baker S."/>
            <person name="Barry K."/>
            <person name="Bills G."/>
            <person name="Bluhm B."/>
            <person name="Cannon C."/>
            <person name="Castanera R."/>
            <person name="Culley D."/>
            <person name="Daum C."/>
            <person name="Ezra D."/>
            <person name="Gonzalez J."/>
            <person name="Henrissat B."/>
            <person name="Kuo A."/>
            <person name="Liang C."/>
            <person name="Lipzen A."/>
            <person name="Lutzoni F."/>
            <person name="Magnuson J."/>
            <person name="Mondo S."/>
            <person name="Nolan M."/>
            <person name="Ohm R."/>
            <person name="Pangilinan J."/>
            <person name="Park H.-J."/>
            <person name="Ramirez L."/>
            <person name="Alfaro M."/>
            <person name="Sun H."/>
            <person name="Tritt A."/>
            <person name="Yoshinaga Y."/>
            <person name="Zwiers L.-H."/>
            <person name="Turgeon B."/>
            <person name="Goodwin S."/>
            <person name="Spatafora J."/>
            <person name="Crous P."/>
            <person name="Grigoriev I."/>
        </authorList>
    </citation>
    <scope>NUCLEOTIDE SEQUENCE</scope>
    <source>
        <strain evidence="8">CBS 119687</strain>
    </source>
</reference>
<evidence type="ECO:0000313" key="9">
    <source>
        <dbReference type="Proteomes" id="UP000799771"/>
    </source>
</evidence>
<dbReference type="GO" id="GO:0016020">
    <property type="term" value="C:membrane"/>
    <property type="evidence" value="ECO:0007669"/>
    <property type="project" value="UniProtKB-SubCell"/>
</dbReference>
<dbReference type="PANTHER" id="PTHR33048:SF146">
    <property type="entry name" value="INTEGRAL MEMBRANE PROTEIN"/>
    <property type="match status" value="1"/>
</dbReference>
<name>A0A6A5ZX53_9PLEO</name>
<comment type="subcellular location">
    <subcellularLocation>
        <location evidence="1">Membrane</location>
        <topology evidence="1">Multi-pass membrane protein</topology>
    </subcellularLocation>
</comment>
<accession>A0A6A5ZX53</accession>